<dbReference type="GO" id="GO:0006887">
    <property type="term" value="P:exocytosis"/>
    <property type="evidence" value="ECO:0007669"/>
    <property type="project" value="UniProtKB-KW"/>
</dbReference>
<name>A0AAN9LW52_CANGL</name>
<dbReference type="EMBL" id="JAYMYQ010000003">
    <property type="protein sequence ID" value="KAK7343214.1"/>
    <property type="molecule type" value="Genomic_DNA"/>
</dbReference>
<feature type="domain" description="Exocyst complex subunit Exo70 C-terminal" evidence="5">
    <location>
        <begin position="244"/>
        <end position="615"/>
    </location>
</feature>
<evidence type="ECO:0000256" key="1">
    <source>
        <dbReference type="ARBA" id="ARBA00006756"/>
    </source>
</evidence>
<protein>
    <recommendedName>
        <fullName evidence="3">Exocyst subunit Exo70 family protein</fullName>
    </recommendedName>
</protein>
<evidence type="ECO:0000259" key="5">
    <source>
        <dbReference type="Pfam" id="PF03081"/>
    </source>
</evidence>
<dbReference type="InterPro" id="IPR016159">
    <property type="entry name" value="Cullin_repeat-like_dom_sf"/>
</dbReference>
<dbReference type="PANTHER" id="PTHR12542:SF127">
    <property type="entry name" value="EXOCYST COMPLEX COMPONENT EXO70C1"/>
    <property type="match status" value="1"/>
</dbReference>
<keyword evidence="3" id="KW-0653">Protein transport</keyword>
<dbReference type="GO" id="GO:0000145">
    <property type="term" value="C:exocyst"/>
    <property type="evidence" value="ECO:0007669"/>
    <property type="project" value="InterPro"/>
</dbReference>
<evidence type="ECO:0000256" key="3">
    <source>
        <dbReference type="RuleBase" id="RU365026"/>
    </source>
</evidence>
<organism evidence="6 7">
    <name type="scientific">Canavalia gladiata</name>
    <name type="common">Sword bean</name>
    <name type="synonym">Dolichos gladiatus</name>
    <dbReference type="NCBI Taxonomy" id="3824"/>
    <lineage>
        <taxon>Eukaryota</taxon>
        <taxon>Viridiplantae</taxon>
        <taxon>Streptophyta</taxon>
        <taxon>Embryophyta</taxon>
        <taxon>Tracheophyta</taxon>
        <taxon>Spermatophyta</taxon>
        <taxon>Magnoliopsida</taxon>
        <taxon>eudicotyledons</taxon>
        <taxon>Gunneridae</taxon>
        <taxon>Pentapetalae</taxon>
        <taxon>rosids</taxon>
        <taxon>fabids</taxon>
        <taxon>Fabales</taxon>
        <taxon>Fabaceae</taxon>
        <taxon>Papilionoideae</taxon>
        <taxon>50 kb inversion clade</taxon>
        <taxon>NPAAA clade</taxon>
        <taxon>indigoferoid/millettioid clade</taxon>
        <taxon>Phaseoleae</taxon>
        <taxon>Canavalia</taxon>
    </lineage>
</organism>
<dbReference type="Pfam" id="PF20669">
    <property type="entry name" value="Exo70_N"/>
    <property type="match status" value="1"/>
</dbReference>
<accession>A0AAN9LW52</accession>
<dbReference type="Gene3D" id="1.20.1280.170">
    <property type="entry name" value="Exocyst complex component Exo70"/>
    <property type="match status" value="1"/>
</dbReference>
<evidence type="ECO:0000256" key="2">
    <source>
        <dbReference type="ARBA" id="ARBA00022448"/>
    </source>
</evidence>
<dbReference type="PANTHER" id="PTHR12542">
    <property type="entry name" value="EXOCYST COMPLEX PROTEIN EXO70"/>
    <property type="match status" value="1"/>
</dbReference>
<comment type="caution">
    <text evidence="6">The sequence shown here is derived from an EMBL/GenBank/DDBJ whole genome shotgun (WGS) entry which is preliminary data.</text>
</comment>
<dbReference type="AlphaFoldDB" id="A0AAN9LW52"/>
<dbReference type="GO" id="GO:0005546">
    <property type="term" value="F:phosphatidylinositol-4,5-bisphosphate binding"/>
    <property type="evidence" value="ECO:0007669"/>
    <property type="project" value="InterPro"/>
</dbReference>
<dbReference type="SUPFAM" id="SSF74788">
    <property type="entry name" value="Cullin repeat-like"/>
    <property type="match status" value="1"/>
</dbReference>
<dbReference type="Proteomes" id="UP001367508">
    <property type="component" value="Unassembled WGS sequence"/>
</dbReference>
<comment type="function">
    <text evidence="3">Component of the exocyst complex.</text>
</comment>
<comment type="similarity">
    <text evidence="1 3">Belongs to the EXO70 family.</text>
</comment>
<dbReference type="Pfam" id="PF03081">
    <property type="entry name" value="Exo70_C"/>
    <property type="match status" value="1"/>
</dbReference>
<keyword evidence="7" id="KW-1185">Reference proteome</keyword>
<evidence type="ECO:0000256" key="4">
    <source>
        <dbReference type="SAM" id="MobiDB-lite"/>
    </source>
</evidence>
<dbReference type="InterPro" id="IPR046364">
    <property type="entry name" value="Exo70_C"/>
</dbReference>
<keyword evidence="2 3" id="KW-0813">Transport</keyword>
<reference evidence="6 7" key="1">
    <citation type="submission" date="2024-01" db="EMBL/GenBank/DDBJ databases">
        <title>The genomes of 5 underutilized Papilionoideae crops provide insights into root nodulation and disease resistanc.</title>
        <authorList>
            <person name="Jiang F."/>
        </authorList>
    </citation>
    <scope>NUCLEOTIDE SEQUENCE [LARGE SCALE GENOMIC DNA]</scope>
    <source>
        <strain evidence="6">LVBAO_FW01</strain>
        <tissue evidence="6">Leaves</tissue>
    </source>
</reference>
<feature type="region of interest" description="Disordered" evidence="4">
    <location>
        <begin position="151"/>
        <end position="177"/>
    </location>
</feature>
<keyword evidence="3" id="KW-0268">Exocytosis</keyword>
<evidence type="ECO:0000313" key="7">
    <source>
        <dbReference type="Proteomes" id="UP001367508"/>
    </source>
</evidence>
<dbReference type="InterPro" id="IPR004140">
    <property type="entry name" value="Exo70"/>
</dbReference>
<evidence type="ECO:0000313" key="6">
    <source>
        <dbReference type="EMBL" id="KAK7343214.1"/>
    </source>
</evidence>
<gene>
    <name evidence="6" type="ORF">VNO77_11785</name>
</gene>
<sequence>MDKSWSFLSRKGNVGSGEGEKEEALQELPKVLEEVDGFIGRRSGSEDVPECVGVLAKLLEYMVDKYNNGVGRSKFGEEAEDDKSFLDALDRISKVSTIITFSSLDQTNSALEKAMVFLEKELCTLLEDPKSKVPNKSFSFSSFNSIDSDLSAIPENESPRPPGQDHDDPNHLPPNFSTHKLSILNKIVTAMITAGYRTECCMAFANFRRIAFKITLQSLGYGSVGVEDVYKMQWESLEGEIGTWNKLVRHCTTVLFNAERRLYESVFPNQPSISENLFSDLARAIIFHFLNFAQSTVLTKRSTEKMFKFLDMYETLKELEAGIIGDSYMEQCAKELLYETATTKDMIVEAIVAMFRDLENSIKSHNERIPVPNGAVHPLTRYVMNYLKYACEYKDTLEQIFEKCVHVKEIQKQKSIQNMVNDADVDDGTPKNSPFAVQLMTIMDLLDANVERKSKLYRDPALRYIFLMNNGRYIVQKIKGCTEIHRSMGDTWCRKRQSGLRLYHKSYQRETWYKVLQCLNPEGLQGGTGSKVSKQVLKERFKSFNATFEEIHKTQSAWMVSDEQLQSELRVSITALVIPAYRTFVGRFKHHLESSRNIDKYIKYHPEDIEILIDDLFDGHATSMARKRNS</sequence>
<feature type="region of interest" description="Disordered" evidence="4">
    <location>
        <begin position="1"/>
        <end position="24"/>
    </location>
</feature>
<proteinExistence type="inferred from homology"/>
<dbReference type="GO" id="GO:0015031">
    <property type="term" value="P:protein transport"/>
    <property type="evidence" value="ECO:0007669"/>
    <property type="project" value="UniProtKB-KW"/>
</dbReference>